<gene>
    <name evidence="3" type="ORF">NCTC11179_02837</name>
</gene>
<dbReference type="Pfam" id="PF14493">
    <property type="entry name" value="HTH_40"/>
    <property type="match status" value="1"/>
</dbReference>
<dbReference type="Proteomes" id="UP000255024">
    <property type="component" value="Unassembled WGS sequence"/>
</dbReference>
<dbReference type="InterPro" id="IPR051055">
    <property type="entry name" value="PIF1_helicase"/>
</dbReference>
<evidence type="ECO:0000313" key="4">
    <source>
        <dbReference type="Proteomes" id="UP000255024"/>
    </source>
</evidence>
<dbReference type="GO" id="GO:0006281">
    <property type="term" value="P:DNA repair"/>
    <property type="evidence" value="ECO:0007669"/>
    <property type="project" value="InterPro"/>
</dbReference>
<dbReference type="PANTHER" id="PTHR47642:SF7">
    <property type="entry name" value="ATP-DEPENDENT DNA HELICASE PIF1"/>
    <property type="match status" value="1"/>
</dbReference>
<reference evidence="3 4" key="1">
    <citation type="submission" date="2018-06" db="EMBL/GenBank/DDBJ databases">
        <authorList>
            <consortium name="Pathogen Informatics"/>
            <person name="Doyle S."/>
        </authorList>
    </citation>
    <scope>NUCLEOTIDE SEQUENCE [LARGE SCALE GENOMIC DNA]</scope>
    <source>
        <strain evidence="3 4">NCTC11179</strain>
    </source>
</reference>
<dbReference type="Pfam" id="PF05970">
    <property type="entry name" value="PIF1"/>
    <property type="match status" value="1"/>
</dbReference>
<dbReference type="Gene3D" id="3.40.50.300">
    <property type="entry name" value="P-loop containing nucleotide triphosphate hydrolases"/>
    <property type="match status" value="1"/>
</dbReference>
<dbReference type="FunFam" id="3.40.50.300:FF:001498">
    <property type="entry name" value="ATP-dependent DNA helicase"/>
    <property type="match status" value="1"/>
</dbReference>
<dbReference type="EMBL" id="UGQL01000002">
    <property type="protein sequence ID" value="STZ69331.1"/>
    <property type="molecule type" value="Genomic_DNA"/>
</dbReference>
<dbReference type="InterPro" id="IPR010285">
    <property type="entry name" value="DNA_helicase_pif1-like_DEAD"/>
</dbReference>
<name>A0A378U2W7_MYROD</name>
<feature type="domain" description="Helicase Helix-turn-helix" evidence="2">
    <location>
        <begin position="666"/>
        <end position="751"/>
    </location>
</feature>
<proteinExistence type="predicted"/>
<dbReference type="RefSeq" id="WP_115092100.1">
    <property type="nucleotide sequence ID" value="NZ_CP068107.1"/>
</dbReference>
<dbReference type="Gene3D" id="2.30.30.940">
    <property type="match status" value="1"/>
</dbReference>
<sequence length="761" mass="88231">MENFSREATYVLQFINETKQSIFLTGKAGTGKTTLLKEIVNSTHKNTVIVAPTGIAALNAGGVTIHSFFHFPLAAFIPDAVNPPIFSEYVKFENRVSIKKHFRMSNMRRSLFLNLELLIVDEVSMLRADVLDAMDFMLQTIRRNNKPFGGVQLLFIGDLLQLPPVVKNEEWEVLRRYYEGSYFFHSNVIQGNPPLYIELDKVYRQSDDAFIQILNNLRNNTITPANLQVLNQYVNPTFDQQKTAGYITLTTHNAKADTINSDSLEALEAKPYTFQAEVVGEFPTNIYPIENQLQLKVGAQVIFIKNDLSFEKKYYNGKMGIVQKLSPSEIYVKFPEENQVIEVERYEWQNIRYKVNPNTKEIEEELLGTFTHYPLKLAWAITVHKSQGLTFEKAILDVSKVFLPGQAYVALSRLKSLQGLVLLTPIQMNGLKNDYDVMQYAKNKADKETLEEEIHKQTLLFLEERLQEAFSWKGLSQNWRNHLYSYNDEAERSKKSEFKSWTMKIVQTLEELVVLADKFIIQLKRLFLEPTVDINFVKERVDKAYAYFFPTLDHVVFELLFTMAQVRGKRQMKTFFTELEALEDQTIKAVLDVKKAKQIVDLVIKKERLTKENLRSLEVGEYRINHLTHIASLLRTSRLDLQDDYDLIEDLKTKDKEKKEKKKSTFAITYELWMDGLRVDAIAQERKLTPTTIFSHLAKLISDGKIQLNEVLDQDKIERLQQVFTSHEGKPLAEIKNASNNEFTWEELKLYQRTIPDSETE</sequence>
<evidence type="ECO:0000259" key="1">
    <source>
        <dbReference type="Pfam" id="PF05970"/>
    </source>
</evidence>
<dbReference type="AlphaFoldDB" id="A0A378U2W7"/>
<accession>A0A378U2W7</accession>
<keyword evidence="4" id="KW-1185">Reference proteome</keyword>
<dbReference type="InterPro" id="IPR027417">
    <property type="entry name" value="P-loop_NTPase"/>
</dbReference>
<protein>
    <submittedName>
        <fullName evidence="3">Exodeoxyribonuclease V, alpha subunit</fullName>
    </submittedName>
</protein>
<dbReference type="PANTHER" id="PTHR47642">
    <property type="entry name" value="ATP-DEPENDENT DNA HELICASE"/>
    <property type="match status" value="1"/>
</dbReference>
<evidence type="ECO:0000313" key="3">
    <source>
        <dbReference type="EMBL" id="STZ69331.1"/>
    </source>
</evidence>
<feature type="domain" description="DNA helicase Pif1-like DEAD-box helicase" evidence="1">
    <location>
        <begin position="14"/>
        <end position="219"/>
    </location>
</feature>
<dbReference type="InterPro" id="IPR029491">
    <property type="entry name" value="Helicase_HTH"/>
</dbReference>
<dbReference type="CDD" id="cd18809">
    <property type="entry name" value="SF1_C_RecD"/>
    <property type="match status" value="1"/>
</dbReference>
<dbReference type="Gene3D" id="1.10.10.1390">
    <property type="entry name" value="ATP-dependent DNA helicase RecQ"/>
    <property type="match status" value="1"/>
</dbReference>
<dbReference type="GO" id="GO:0003678">
    <property type="term" value="F:DNA helicase activity"/>
    <property type="evidence" value="ECO:0007669"/>
    <property type="project" value="InterPro"/>
</dbReference>
<organism evidence="3 4">
    <name type="scientific">Myroides odoratus</name>
    <name type="common">Flavobacterium odoratum</name>
    <dbReference type="NCBI Taxonomy" id="256"/>
    <lineage>
        <taxon>Bacteria</taxon>
        <taxon>Pseudomonadati</taxon>
        <taxon>Bacteroidota</taxon>
        <taxon>Flavobacteriia</taxon>
        <taxon>Flavobacteriales</taxon>
        <taxon>Flavobacteriaceae</taxon>
        <taxon>Myroides</taxon>
    </lineage>
</organism>
<evidence type="ECO:0000259" key="2">
    <source>
        <dbReference type="Pfam" id="PF14493"/>
    </source>
</evidence>
<dbReference type="SUPFAM" id="SSF52540">
    <property type="entry name" value="P-loop containing nucleoside triphosphate hydrolases"/>
    <property type="match status" value="2"/>
</dbReference>
<dbReference type="GO" id="GO:0000723">
    <property type="term" value="P:telomere maintenance"/>
    <property type="evidence" value="ECO:0007669"/>
    <property type="project" value="InterPro"/>
</dbReference>